<proteinExistence type="predicted"/>
<gene>
    <name evidence="2" type="ORF">K4G66_23370</name>
</gene>
<protein>
    <submittedName>
        <fullName evidence="2">Uncharacterized protein</fullName>
    </submittedName>
</protein>
<name>A0AA49JIJ0_9BACT</name>
<dbReference type="AlphaFoldDB" id="A0AA49JIJ0"/>
<organism evidence="2">
    <name type="scientific">Roseihalotalea indica</name>
    <dbReference type="NCBI Taxonomy" id="2867963"/>
    <lineage>
        <taxon>Bacteria</taxon>
        <taxon>Pseudomonadati</taxon>
        <taxon>Bacteroidota</taxon>
        <taxon>Cytophagia</taxon>
        <taxon>Cytophagales</taxon>
        <taxon>Catalimonadaceae</taxon>
        <taxon>Roseihalotalea</taxon>
    </lineage>
</organism>
<sequence>MAALTAEQVKELSKHFFSIVTSINKFREAHWDDMSKSQHQKLSKLQRSIYNYSDDLLALASVLKLKEVERELMEMNKVTDQVNEALQRAQDIESVISIAAKVVMLGGAVVSQSPLAIVASLADLSQTVAPSA</sequence>
<reference evidence="2" key="1">
    <citation type="journal article" date="2023" name="Comput. Struct. Biotechnol. J.">
        <title>Discovery of a novel marine Bacteroidetes with a rich repertoire of carbohydrate-active enzymes.</title>
        <authorList>
            <person name="Chen B."/>
            <person name="Liu G."/>
            <person name="Chen Q."/>
            <person name="Wang H."/>
            <person name="Liu L."/>
            <person name="Tang K."/>
        </authorList>
    </citation>
    <scope>NUCLEOTIDE SEQUENCE</scope>
    <source>
        <strain evidence="2">TK19036</strain>
    </source>
</reference>
<accession>A0AA49JIJ0</accession>
<evidence type="ECO:0000313" key="2">
    <source>
        <dbReference type="EMBL" id="WKN35322.1"/>
    </source>
</evidence>
<dbReference type="EMBL" id="CP120682">
    <property type="protein sequence ID" value="WKN35322.1"/>
    <property type="molecule type" value="Genomic_DNA"/>
</dbReference>
<keyword evidence="1" id="KW-0175">Coiled coil</keyword>
<feature type="coiled-coil region" evidence="1">
    <location>
        <begin position="65"/>
        <end position="95"/>
    </location>
</feature>
<evidence type="ECO:0000256" key="1">
    <source>
        <dbReference type="SAM" id="Coils"/>
    </source>
</evidence>
<reference evidence="2" key="2">
    <citation type="journal article" date="2024" name="Antonie Van Leeuwenhoek">
        <title>Roseihalotalea indica gen. nov., sp. nov., a halophilic Bacteroidetes from mesopelagic Southwest Indian Ocean with higher carbohydrate metabolic potential.</title>
        <authorList>
            <person name="Chen B."/>
            <person name="Zhang M."/>
            <person name="Lin D."/>
            <person name="Ye J."/>
            <person name="Tang K."/>
        </authorList>
    </citation>
    <scope>NUCLEOTIDE SEQUENCE</scope>
    <source>
        <strain evidence="2">TK19036</strain>
    </source>
</reference>